<dbReference type="Pfam" id="PF11954">
    <property type="entry name" value="DUF3471"/>
    <property type="match status" value="1"/>
</dbReference>
<organism evidence="4 5">
    <name type="scientific">Mollisia scopiformis</name>
    <name type="common">Conifer needle endophyte fungus</name>
    <name type="synonym">Phialocephala scopiformis</name>
    <dbReference type="NCBI Taxonomy" id="149040"/>
    <lineage>
        <taxon>Eukaryota</taxon>
        <taxon>Fungi</taxon>
        <taxon>Dikarya</taxon>
        <taxon>Ascomycota</taxon>
        <taxon>Pezizomycotina</taxon>
        <taxon>Leotiomycetes</taxon>
        <taxon>Helotiales</taxon>
        <taxon>Mollisiaceae</taxon>
        <taxon>Mollisia</taxon>
    </lineage>
</organism>
<dbReference type="InterPro" id="IPR050491">
    <property type="entry name" value="AmpC-like"/>
</dbReference>
<evidence type="ECO:0000313" key="5">
    <source>
        <dbReference type="Proteomes" id="UP000070700"/>
    </source>
</evidence>
<dbReference type="PANTHER" id="PTHR46825:SF9">
    <property type="entry name" value="BETA-LACTAMASE-RELATED DOMAIN-CONTAINING PROTEIN"/>
    <property type="match status" value="1"/>
</dbReference>
<reference evidence="4 5" key="1">
    <citation type="submission" date="2015-10" db="EMBL/GenBank/DDBJ databases">
        <title>Full genome of DAOMC 229536 Phialocephala scopiformis, a fungal endophyte of spruce producing the potent anti-insectan compound rugulosin.</title>
        <authorList>
            <consortium name="DOE Joint Genome Institute"/>
            <person name="Walker A.K."/>
            <person name="Frasz S.L."/>
            <person name="Seifert K.A."/>
            <person name="Miller J.D."/>
            <person name="Mondo S.J."/>
            <person name="Labutti K."/>
            <person name="Lipzen A."/>
            <person name="Dockter R."/>
            <person name="Kennedy M."/>
            <person name="Grigoriev I.V."/>
            <person name="Spatafora J.W."/>
        </authorList>
    </citation>
    <scope>NUCLEOTIDE SEQUENCE [LARGE SCALE GENOMIC DNA]</scope>
    <source>
        <strain evidence="4 5">CBS 120377</strain>
    </source>
</reference>
<evidence type="ECO:0000259" key="3">
    <source>
        <dbReference type="Pfam" id="PF11954"/>
    </source>
</evidence>
<feature type="domain" description="Beta-lactamase-related" evidence="2">
    <location>
        <begin position="22"/>
        <end position="348"/>
    </location>
</feature>
<dbReference type="AlphaFoldDB" id="A0A194X3Z6"/>
<dbReference type="EMBL" id="KQ947419">
    <property type="protein sequence ID" value="KUJ14891.1"/>
    <property type="molecule type" value="Genomic_DNA"/>
</dbReference>
<dbReference type="Proteomes" id="UP000070700">
    <property type="component" value="Unassembled WGS sequence"/>
</dbReference>
<evidence type="ECO:0000313" key="4">
    <source>
        <dbReference type="EMBL" id="KUJ14891.1"/>
    </source>
</evidence>
<dbReference type="OrthoDB" id="5946976at2759"/>
<dbReference type="KEGG" id="psco:LY89DRAFT_686502"/>
<dbReference type="GeneID" id="28825026"/>
<dbReference type="PANTHER" id="PTHR46825">
    <property type="entry name" value="D-ALANYL-D-ALANINE-CARBOXYPEPTIDASE/ENDOPEPTIDASE AMPH"/>
    <property type="match status" value="1"/>
</dbReference>
<sequence>MVIKRSESNVMVSDGPLDKKFENLVEETLELWHVPGISLAVVDGEKTFAKGYGIAALPAVPMSPSTLFFAGSTTKAFTAAVMATLVEDNEKYPQVQWDTPIHQLIGDDFGLENEYATTHITIEDALSHRSGLPRHDQAYGATSSGKRATVKEMIHSMRHLPLTAEPRTKYQYCNLMFLVAAHIIETLTGSKIGDLMKDRIWTPLDMTSTFSDLQDAMNGKDDLAKGYFYSDSDASYHEVEWMELDQCAGAGNIISNVLDYTKWARATISKTTPFSSASLEQLLRARSIMGSEEPYTGSNMYALGWRTGVYHGQQFFEHTGGMNAFGAELILFPDIEFAIVAFANTAGTSNFVEQVLAFHLVDEKLGIPMTERFGWNKKNQAIITRGQHNSSHAKSILYPELPSPTLPPTLPLPSYTGTYYHPGYQNLTIYFDDSTKTLHADRSKSTWPEYFTFEHVSGEFFIIVTKAVGDYHALFPQVYPAEFRIRADGRVRQVGIRWEETMGEEKIWLDRVEDK</sequence>
<dbReference type="InterPro" id="IPR021860">
    <property type="entry name" value="Peptidase_S12_Pab87-rel_C"/>
</dbReference>
<dbReference type="Gene3D" id="3.40.710.10">
    <property type="entry name" value="DD-peptidase/beta-lactamase superfamily"/>
    <property type="match status" value="1"/>
</dbReference>
<feature type="domain" description="Peptidase S12 Pab87-related C-terminal" evidence="3">
    <location>
        <begin position="404"/>
        <end position="510"/>
    </location>
</feature>
<protein>
    <submittedName>
        <fullName evidence="4">Putative penicillin-binding protein</fullName>
    </submittedName>
</protein>
<dbReference type="InterPro" id="IPR001466">
    <property type="entry name" value="Beta-lactam-related"/>
</dbReference>
<dbReference type="RefSeq" id="XP_018069246.1">
    <property type="nucleotide sequence ID" value="XM_018215300.1"/>
</dbReference>
<evidence type="ECO:0000259" key="2">
    <source>
        <dbReference type="Pfam" id="PF00144"/>
    </source>
</evidence>
<proteinExistence type="inferred from homology"/>
<dbReference type="SUPFAM" id="SSF56601">
    <property type="entry name" value="beta-lactamase/transpeptidase-like"/>
    <property type="match status" value="1"/>
</dbReference>
<dbReference type="Pfam" id="PF00144">
    <property type="entry name" value="Beta-lactamase"/>
    <property type="match status" value="1"/>
</dbReference>
<dbReference type="Gene3D" id="2.40.128.600">
    <property type="match status" value="1"/>
</dbReference>
<gene>
    <name evidence="4" type="ORF">LY89DRAFT_686502</name>
</gene>
<name>A0A194X3Z6_MOLSC</name>
<evidence type="ECO:0000256" key="1">
    <source>
        <dbReference type="ARBA" id="ARBA00038215"/>
    </source>
</evidence>
<keyword evidence="5" id="KW-1185">Reference proteome</keyword>
<dbReference type="InterPro" id="IPR012338">
    <property type="entry name" value="Beta-lactam/transpept-like"/>
</dbReference>
<dbReference type="InParanoid" id="A0A194X3Z6"/>
<comment type="similarity">
    <text evidence="1">Belongs to the peptidase S12 family.</text>
</comment>
<accession>A0A194X3Z6</accession>